<gene>
    <name evidence="2" type="ORF">GC250_09510</name>
</gene>
<sequence>MPSLESRRNFLKMMLAATSLIAIWKLGSSGVFTSHTNKSLTPFSSWYVVQYSNYTPNLSLSNYILTVDGEVNNPLQLTYEDLIKMPSISIKDTIQCVSDPYFLKANVEWTGVPLKYILNMAGVKPNATKVITFSADGYTADLPLYKAMEEDTLVAYMADGKPLPQFHGYPVRLTVPRWWGYCYTKWLVRIHVTDKNYLGYWESRGYPDVARK</sequence>
<dbReference type="Pfam" id="PF00174">
    <property type="entry name" value="Oxidored_molyb"/>
    <property type="match status" value="1"/>
</dbReference>
<dbReference type="SUPFAM" id="SSF56524">
    <property type="entry name" value="Oxidoreductase molybdopterin-binding domain"/>
    <property type="match status" value="1"/>
</dbReference>
<dbReference type="PANTHER" id="PTHR43032:SF4">
    <property type="entry name" value="OXIDOREDUCTASE MOLYBDOPTERIN-BINDING DOMAIN-CONTAINING PROTEIN"/>
    <property type="match status" value="1"/>
</dbReference>
<dbReference type="OrthoDB" id="24039at2157"/>
<dbReference type="InterPro" id="IPR000572">
    <property type="entry name" value="OxRdtase_Mopterin-bd_dom"/>
</dbReference>
<proteinExistence type="predicted"/>
<evidence type="ECO:0000313" key="3">
    <source>
        <dbReference type="Proteomes" id="UP000470772"/>
    </source>
</evidence>
<dbReference type="PANTHER" id="PTHR43032">
    <property type="entry name" value="PROTEIN-METHIONINE-SULFOXIDE REDUCTASE"/>
    <property type="match status" value="1"/>
</dbReference>
<dbReference type="AlphaFoldDB" id="A0A6A9QQU2"/>
<comment type="caution">
    <text evidence="2">The sequence shown here is derived from an EMBL/GenBank/DDBJ whole genome shotgun (WGS) entry which is preliminary data.</text>
</comment>
<name>A0A6A9QQU2_SULME</name>
<reference evidence="2 3" key="1">
    <citation type="submission" date="2019-10" db="EMBL/GenBank/DDBJ databases">
        <title>Sequencing and Assembly of Multiple Reported Metal-Biooxidizing Members of the Extremely Thermoacidophilic Archaeal Family Sulfolobaceae.</title>
        <authorList>
            <person name="Counts J.A."/>
            <person name="Kelly R.M."/>
        </authorList>
    </citation>
    <scope>NUCLEOTIDE SEQUENCE [LARGE SCALE GENOMIC DNA]</scope>
    <source>
        <strain evidence="2 3">DSM 6482</strain>
    </source>
</reference>
<dbReference type="Gene3D" id="3.90.420.10">
    <property type="entry name" value="Oxidoreductase, molybdopterin-binding domain"/>
    <property type="match status" value="1"/>
</dbReference>
<evidence type="ECO:0000313" key="2">
    <source>
        <dbReference type="EMBL" id="MUN29665.1"/>
    </source>
</evidence>
<accession>A0A6A9QQU2</accession>
<feature type="domain" description="Oxidoreductase molybdopterin-binding" evidence="1">
    <location>
        <begin position="55"/>
        <end position="201"/>
    </location>
</feature>
<dbReference type="InterPro" id="IPR036374">
    <property type="entry name" value="OxRdtase_Mopterin-bd_sf"/>
</dbReference>
<protein>
    <submittedName>
        <fullName evidence="2">Molybdopterin-dependent oxidoreductase</fullName>
    </submittedName>
</protein>
<dbReference type="EMBL" id="WGGD01000005">
    <property type="protein sequence ID" value="MUN29665.1"/>
    <property type="molecule type" value="Genomic_DNA"/>
</dbReference>
<dbReference type="Proteomes" id="UP000470772">
    <property type="component" value="Unassembled WGS sequence"/>
</dbReference>
<organism evidence="2 3">
    <name type="scientific">Sulfuracidifex metallicus DSM 6482 = JCM 9184</name>
    <dbReference type="NCBI Taxonomy" id="523847"/>
    <lineage>
        <taxon>Archaea</taxon>
        <taxon>Thermoproteota</taxon>
        <taxon>Thermoprotei</taxon>
        <taxon>Sulfolobales</taxon>
        <taxon>Sulfolobaceae</taxon>
        <taxon>Sulfuracidifex</taxon>
    </lineage>
</organism>
<dbReference type="RefSeq" id="WP_054838679.1">
    <property type="nucleotide sequence ID" value="NZ_BBBY01000015.1"/>
</dbReference>
<keyword evidence="3" id="KW-1185">Reference proteome</keyword>
<evidence type="ECO:0000259" key="1">
    <source>
        <dbReference type="Pfam" id="PF00174"/>
    </source>
</evidence>
<dbReference type="CDD" id="cd00321">
    <property type="entry name" value="SO_family_Moco"/>
    <property type="match status" value="1"/>
</dbReference>